<dbReference type="Proteomes" id="UP001321760">
    <property type="component" value="Unassembled WGS sequence"/>
</dbReference>
<dbReference type="CDD" id="cd11524">
    <property type="entry name" value="SYLF"/>
    <property type="match status" value="1"/>
</dbReference>
<feature type="domain" description="Ysc84 actin-binding" evidence="2">
    <location>
        <begin position="184"/>
        <end position="311"/>
    </location>
</feature>
<feature type="region of interest" description="Disordered" evidence="1">
    <location>
        <begin position="487"/>
        <end position="557"/>
    </location>
</feature>
<evidence type="ECO:0000259" key="2">
    <source>
        <dbReference type="Pfam" id="PF04366"/>
    </source>
</evidence>
<feature type="compositionally biased region" description="Low complexity" evidence="1">
    <location>
        <begin position="16"/>
        <end position="34"/>
    </location>
</feature>
<comment type="caution">
    <text evidence="3">The sequence shown here is derived from an EMBL/GenBank/DDBJ whole genome shotgun (WGS) entry which is preliminary data.</text>
</comment>
<sequence>MQRVSALLPSWDRSKANNNNTQPTTTTTTTAARRTTPLALDKVFGWAQTIAPASRISISSTTAPSHSNFAPLPRYGRETYWPTTLDRECDKAARILKSFCTDGFLALESQARPQSESVVTTTSVAESTYATKKIPPRIIQNAVGLAVFSCMRSGLWMSGSGGAGMITARKADGTWSPPSGIMLHTAALGFVIGVDIYDCVLVINNVQTLELFTRPRLTLGVDCSLTVGPLADKDSPDPEMRWRGLDDTVLTYVKARGKHQAVPLDGSLVTERGNENERFYCANVGVLDILAGNIPKSIPEMRPLFEVIKAAEGRSDYDKEIMALLAQQPAPGDAVLEPTPKTSPTSTPKTPFGIPHADDPDPFGVIGLEMAGIEIREAGTRMRPTSTQFEYNPSPTSPVFSRFNRQSVDTYMSRSNRGSYMSSKTQATAVTDACTQTDVASTADTTFSRANSDDGRDAVSEKLPTVMEPDEIDYTQIDMSMIERFTPQASPPEKEETEVAAPTPAPTLKEKPADMADRAVNTDNSDKEPSMYPTDERDEDADDEDEEEELEDEPVILEVATATQPARTSLRASQVTQVIHAKGAIVTIPKRIPPPLPARSPARTSRASKSDFGGDVAGLKSPLRSSFLSVESRAEDVQVASEEAADATPNEVFVTPPAVMESESLSLTPEFEKTEVQGHRKNTSSVCTAVVAPVKAVSDVPDVPAIPQTLEQAASSPEESEREPQTPKTESSFAPTEQKKPEIDGMKDVAIASHNAASNTIAVA</sequence>
<feature type="compositionally biased region" description="Basic and acidic residues" evidence="1">
    <location>
        <begin position="508"/>
        <end position="517"/>
    </location>
</feature>
<dbReference type="InterPro" id="IPR051702">
    <property type="entry name" value="SH3_domain_YSC84-like"/>
</dbReference>
<name>A0AAV9GTR4_9PEZI</name>
<dbReference type="PANTHER" id="PTHR15629:SF8">
    <property type="entry name" value="DUF500 DOMAIN PROTEIN (AFU_ORTHOLOGUE AFUA_5G07310)"/>
    <property type="match status" value="1"/>
</dbReference>
<keyword evidence="4" id="KW-1185">Reference proteome</keyword>
<dbReference type="GO" id="GO:0035091">
    <property type="term" value="F:phosphatidylinositol binding"/>
    <property type="evidence" value="ECO:0007669"/>
    <property type="project" value="TreeGrafter"/>
</dbReference>
<feature type="region of interest" description="Disordered" evidence="1">
    <location>
        <begin position="700"/>
        <end position="748"/>
    </location>
</feature>
<evidence type="ECO:0000256" key="1">
    <source>
        <dbReference type="SAM" id="MobiDB-lite"/>
    </source>
</evidence>
<feature type="region of interest" description="Disordered" evidence="1">
    <location>
        <begin position="330"/>
        <end position="355"/>
    </location>
</feature>
<proteinExistence type="predicted"/>
<dbReference type="EMBL" id="MU865934">
    <property type="protein sequence ID" value="KAK4450006.1"/>
    <property type="molecule type" value="Genomic_DNA"/>
</dbReference>
<dbReference type="PANTHER" id="PTHR15629">
    <property type="entry name" value="SH3YL1 PROTEIN"/>
    <property type="match status" value="1"/>
</dbReference>
<feature type="compositionally biased region" description="Basic and acidic residues" evidence="1">
    <location>
        <begin position="737"/>
        <end position="747"/>
    </location>
</feature>
<feature type="compositionally biased region" description="Acidic residues" evidence="1">
    <location>
        <begin position="536"/>
        <end position="555"/>
    </location>
</feature>
<reference evidence="3" key="2">
    <citation type="submission" date="2023-05" db="EMBL/GenBank/DDBJ databases">
        <authorList>
            <consortium name="Lawrence Berkeley National Laboratory"/>
            <person name="Steindorff A."/>
            <person name="Hensen N."/>
            <person name="Bonometti L."/>
            <person name="Westerberg I."/>
            <person name="Brannstrom I.O."/>
            <person name="Guillou S."/>
            <person name="Cros-Aarteil S."/>
            <person name="Calhoun S."/>
            <person name="Haridas S."/>
            <person name="Kuo A."/>
            <person name="Mondo S."/>
            <person name="Pangilinan J."/>
            <person name="Riley R."/>
            <person name="Labutti K."/>
            <person name="Andreopoulos B."/>
            <person name="Lipzen A."/>
            <person name="Chen C."/>
            <person name="Yanf M."/>
            <person name="Daum C."/>
            <person name="Ng V."/>
            <person name="Clum A."/>
            <person name="Ohm R."/>
            <person name="Martin F."/>
            <person name="Silar P."/>
            <person name="Natvig D."/>
            <person name="Lalanne C."/>
            <person name="Gautier V."/>
            <person name="Ament-Velasquez S.L."/>
            <person name="Kruys A."/>
            <person name="Hutchinson M.I."/>
            <person name="Powell A.J."/>
            <person name="Barry K."/>
            <person name="Miller A.N."/>
            <person name="Grigoriev I.V."/>
            <person name="Debuchy R."/>
            <person name="Gladieux P."/>
            <person name="Thoren M.H."/>
            <person name="Johannesson H."/>
        </authorList>
    </citation>
    <scope>NUCLEOTIDE SEQUENCE</scope>
    <source>
        <strain evidence="3">PSN243</strain>
    </source>
</reference>
<protein>
    <recommendedName>
        <fullName evidence="2">Ysc84 actin-binding domain-containing protein</fullName>
    </recommendedName>
</protein>
<dbReference type="AlphaFoldDB" id="A0AAV9GTR4"/>
<gene>
    <name evidence="3" type="ORF">QBC34DRAFT_79951</name>
</gene>
<evidence type="ECO:0000313" key="3">
    <source>
        <dbReference type="EMBL" id="KAK4450006.1"/>
    </source>
</evidence>
<reference evidence="3" key="1">
    <citation type="journal article" date="2023" name="Mol. Phylogenet. Evol.">
        <title>Genome-scale phylogeny and comparative genomics of the fungal order Sordariales.</title>
        <authorList>
            <person name="Hensen N."/>
            <person name="Bonometti L."/>
            <person name="Westerberg I."/>
            <person name="Brannstrom I.O."/>
            <person name="Guillou S."/>
            <person name="Cros-Aarteil S."/>
            <person name="Calhoun S."/>
            <person name="Haridas S."/>
            <person name="Kuo A."/>
            <person name="Mondo S."/>
            <person name="Pangilinan J."/>
            <person name="Riley R."/>
            <person name="LaButti K."/>
            <person name="Andreopoulos B."/>
            <person name="Lipzen A."/>
            <person name="Chen C."/>
            <person name="Yan M."/>
            <person name="Daum C."/>
            <person name="Ng V."/>
            <person name="Clum A."/>
            <person name="Steindorff A."/>
            <person name="Ohm R.A."/>
            <person name="Martin F."/>
            <person name="Silar P."/>
            <person name="Natvig D.O."/>
            <person name="Lalanne C."/>
            <person name="Gautier V."/>
            <person name="Ament-Velasquez S.L."/>
            <person name="Kruys A."/>
            <person name="Hutchinson M.I."/>
            <person name="Powell A.J."/>
            <person name="Barry K."/>
            <person name="Miller A.N."/>
            <person name="Grigoriev I.V."/>
            <person name="Debuchy R."/>
            <person name="Gladieux P."/>
            <person name="Hiltunen Thoren M."/>
            <person name="Johannesson H."/>
        </authorList>
    </citation>
    <scope>NUCLEOTIDE SEQUENCE</scope>
    <source>
        <strain evidence="3">PSN243</strain>
    </source>
</reference>
<evidence type="ECO:0000313" key="4">
    <source>
        <dbReference type="Proteomes" id="UP001321760"/>
    </source>
</evidence>
<accession>A0AAV9GTR4</accession>
<feature type="compositionally biased region" description="Low complexity" evidence="1">
    <location>
        <begin position="338"/>
        <end position="351"/>
    </location>
</feature>
<feature type="region of interest" description="Disordered" evidence="1">
    <location>
        <begin position="1"/>
        <end position="34"/>
    </location>
</feature>
<dbReference type="Pfam" id="PF04366">
    <property type="entry name" value="Ysc84"/>
    <property type="match status" value="1"/>
</dbReference>
<feature type="compositionally biased region" description="Polar residues" evidence="1">
    <location>
        <begin position="726"/>
        <end position="735"/>
    </location>
</feature>
<organism evidence="3 4">
    <name type="scientific">Podospora aff. communis PSN243</name>
    <dbReference type="NCBI Taxonomy" id="3040156"/>
    <lineage>
        <taxon>Eukaryota</taxon>
        <taxon>Fungi</taxon>
        <taxon>Dikarya</taxon>
        <taxon>Ascomycota</taxon>
        <taxon>Pezizomycotina</taxon>
        <taxon>Sordariomycetes</taxon>
        <taxon>Sordariomycetidae</taxon>
        <taxon>Sordariales</taxon>
        <taxon>Podosporaceae</taxon>
        <taxon>Podospora</taxon>
    </lineage>
</organism>
<dbReference type="InterPro" id="IPR007461">
    <property type="entry name" value="Ysc84_actin-binding"/>
</dbReference>
<feature type="region of interest" description="Disordered" evidence="1">
    <location>
        <begin position="590"/>
        <end position="620"/>
    </location>
</feature>